<organism evidence="1 2">
    <name type="scientific">Legionella rubrilucens</name>
    <dbReference type="NCBI Taxonomy" id="458"/>
    <lineage>
        <taxon>Bacteria</taxon>
        <taxon>Pseudomonadati</taxon>
        <taxon>Pseudomonadota</taxon>
        <taxon>Gammaproteobacteria</taxon>
        <taxon>Legionellales</taxon>
        <taxon>Legionellaceae</taxon>
        <taxon>Legionella</taxon>
    </lineage>
</organism>
<keyword evidence="2" id="KW-1185">Reference proteome</keyword>
<sequence>MFNDLYHYFLAKKQQFNRDYENATPEEVRKAIKEVLASQNAETLNDTSYDETKQREHQIVRLLLIDLHCRKMPPVESKVDLEKWEGLESDYTSMEKRLISMQVYSIDKQDREYEDYFQVVEDEVKNLDAYIQTTGLEGDIEPFIAQAPARGEMGDFLRLMAEIKKSHLSAALVHSNYRVGYLTRACTILTEQFETKNSELIDLRRAQDELKTQRQNLEKSNTWVYRWGFQAAHQQANRFQRLVLWAFNFFTSEPIQDSACKLQGDIQKVYVDTTENSKKIAVVSRDVSGLNQLYRDKRQELDHAKKRQAEIVKTITSGSEAGATLEETITPELPDETFGSFRI</sequence>
<gene>
    <name evidence="1" type="ORF">Lrub_1172</name>
</gene>
<evidence type="ECO:0000313" key="2">
    <source>
        <dbReference type="Proteomes" id="UP000054608"/>
    </source>
</evidence>
<reference evidence="1 2" key="1">
    <citation type="submission" date="2015-11" db="EMBL/GenBank/DDBJ databases">
        <title>Genomic analysis of 38 Legionella species identifies large and diverse effector repertoires.</title>
        <authorList>
            <person name="Burstein D."/>
            <person name="Amaro F."/>
            <person name="Zusman T."/>
            <person name="Lifshitz Z."/>
            <person name="Cohen O."/>
            <person name="Gilbert J.A."/>
            <person name="Pupko T."/>
            <person name="Shuman H.A."/>
            <person name="Segal G."/>
        </authorList>
    </citation>
    <scope>NUCLEOTIDE SEQUENCE [LARGE SCALE GENOMIC DNA]</scope>
    <source>
        <strain evidence="1 2">WA-270A-C2</strain>
    </source>
</reference>
<proteinExistence type="predicted"/>
<protein>
    <submittedName>
        <fullName evidence="1">Uncharacterized protein</fullName>
    </submittedName>
</protein>
<dbReference type="EMBL" id="LNYT01000007">
    <property type="protein sequence ID" value="KTD48821.1"/>
    <property type="molecule type" value="Genomic_DNA"/>
</dbReference>
<name>A0A0W0XW12_9GAMM</name>
<comment type="caution">
    <text evidence="1">The sequence shown here is derived from an EMBL/GenBank/DDBJ whole genome shotgun (WGS) entry which is preliminary data.</text>
</comment>
<dbReference type="Proteomes" id="UP000054608">
    <property type="component" value="Unassembled WGS sequence"/>
</dbReference>
<dbReference type="OrthoDB" id="5653380at2"/>
<dbReference type="PATRIC" id="fig|458.5.peg.1212"/>
<accession>A0A0W0XW12</accession>
<dbReference type="AlphaFoldDB" id="A0A0W0XW12"/>
<evidence type="ECO:0000313" key="1">
    <source>
        <dbReference type="EMBL" id="KTD48821.1"/>
    </source>
</evidence>
<dbReference type="RefSeq" id="WP_058531253.1">
    <property type="nucleotide sequence ID" value="NZ_CAAAIN010000001.1"/>
</dbReference>